<dbReference type="AlphaFoldDB" id="A0A1N6ZHU5"/>
<keyword evidence="1" id="KW-0732">Signal</keyword>
<evidence type="ECO:0000256" key="1">
    <source>
        <dbReference type="SAM" id="SignalP"/>
    </source>
</evidence>
<accession>A0A1N6ZHU5</accession>
<keyword evidence="3" id="KW-1185">Reference proteome</keyword>
<dbReference type="InterPro" id="IPR025833">
    <property type="entry name" value="GDYXXLXY"/>
</dbReference>
<protein>
    <submittedName>
        <fullName evidence="2">Uncharacterized membrane-anchored protein</fullName>
    </submittedName>
</protein>
<dbReference type="EMBL" id="FTMD01000012">
    <property type="protein sequence ID" value="SIR26344.1"/>
    <property type="molecule type" value="Genomic_DNA"/>
</dbReference>
<gene>
    <name evidence="2" type="ORF">SAMN05421829_11215</name>
</gene>
<reference evidence="3" key="1">
    <citation type="submission" date="2017-01" db="EMBL/GenBank/DDBJ databases">
        <authorList>
            <person name="Varghese N."/>
            <person name="Submissions S."/>
        </authorList>
    </citation>
    <scope>NUCLEOTIDE SEQUENCE [LARGE SCALE GENOMIC DNA]</scope>
    <source>
        <strain evidence="3">ATCC 51758</strain>
    </source>
</reference>
<dbReference type="Proteomes" id="UP000186819">
    <property type="component" value="Unassembled WGS sequence"/>
</dbReference>
<sequence>MNPKTLRAALAAAFVLVTAAALYAVRDNERILAEGRVVLVHLAPVDPRSLMQGDYMALRYAIDNEILRSDGEGRYAHLAVDAEGRASLVGLGDRLPDDLALVAMKLRSRDGRETVGPNAFFFQEGRADDFSGAQWGEFRVDASGKALLTHLRGEDLVRLGENRR</sequence>
<feature type="chain" id="PRO_5012387886" evidence="1">
    <location>
        <begin position="25"/>
        <end position="164"/>
    </location>
</feature>
<organism evidence="2 3">
    <name type="scientific">Aromatoleum tolulyticum</name>
    <dbReference type="NCBI Taxonomy" id="34027"/>
    <lineage>
        <taxon>Bacteria</taxon>
        <taxon>Pseudomonadati</taxon>
        <taxon>Pseudomonadota</taxon>
        <taxon>Betaproteobacteria</taxon>
        <taxon>Rhodocyclales</taxon>
        <taxon>Rhodocyclaceae</taxon>
        <taxon>Aromatoleum</taxon>
    </lineage>
</organism>
<proteinExistence type="predicted"/>
<dbReference type="STRING" id="34027.SAMN05421829_11215"/>
<name>A0A1N6ZHU5_9RHOO</name>
<dbReference type="OrthoDB" id="4868247at2"/>
<feature type="signal peptide" evidence="1">
    <location>
        <begin position="1"/>
        <end position="24"/>
    </location>
</feature>
<evidence type="ECO:0000313" key="3">
    <source>
        <dbReference type="Proteomes" id="UP000186819"/>
    </source>
</evidence>
<evidence type="ECO:0000313" key="2">
    <source>
        <dbReference type="EMBL" id="SIR26344.1"/>
    </source>
</evidence>
<dbReference type="Pfam" id="PF14345">
    <property type="entry name" value="GDYXXLXY"/>
    <property type="match status" value="1"/>
</dbReference>
<dbReference type="RefSeq" id="WP_076603312.1">
    <property type="nucleotide sequence ID" value="NZ_FTMD01000012.1"/>
</dbReference>